<dbReference type="GeneID" id="72063574"/>
<name>A0A9Q8Q737_9HYPO</name>
<proteinExistence type="predicted"/>
<dbReference type="EMBL" id="CP086354">
    <property type="protein sequence ID" value="UNI15039.1"/>
    <property type="molecule type" value="Genomic_DNA"/>
</dbReference>
<accession>A0A9Q8Q737</accession>
<dbReference type="KEGG" id="ptkz:JDV02_001611"/>
<organism evidence="2 3">
    <name type="scientific">Purpureocillium takamizusanense</name>
    <dbReference type="NCBI Taxonomy" id="2060973"/>
    <lineage>
        <taxon>Eukaryota</taxon>
        <taxon>Fungi</taxon>
        <taxon>Dikarya</taxon>
        <taxon>Ascomycota</taxon>
        <taxon>Pezizomycotina</taxon>
        <taxon>Sordariomycetes</taxon>
        <taxon>Hypocreomycetidae</taxon>
        <taxon>Hypocreales</taxon>
        <taxon>Ophiocordycipitaceae</taxon>
        <taxon>Purpureocillium</taxon>
    </lineage>
</organism>
<keyword evidence="1" id="KW-0732">Signal</keyword>
<evidence type="ECO:0000313" key="3">
    <source>
        <dbReference type="Proteomes" id="UP000829364"/>
    </source>
</evidence>
<keyword evidence="3" id="KW-1185">Reference proteome</keyword>
<gene>
    <name evidence="2" type="ORF">JDV02_001611</name>
</gene>
<dbReference type="RefSeq" id="XP_047838520.1">
    <property type="nucleotide sequence ID" value="XM_047982554.1"/>
</dbReference>
<protein>
    <submittedName>
        <fullName evidence="2">Uncharacterized protein</fullName>
    </submittedName>
</protein>
<sequence length="113" mass="12654">MKSPIALLSLFLFAQTISAGRKRRTKEEAEATILEHNTNLSGKCDPETQICHVGCWRMRIDKGYVSQALEVATYYLPREVKRAATCPDSSCVTGVCWASWPDCDKLPTWVKCA</sequence>
<evidence type="ECO:0000256" key="1">
    <source>
        <dbReference type="SAM" id="SignalP"/>
    </source>
</evidence>
<feature type="signal peptide" evidence="1">
    <location>
        <begin position="1"/>
        <end position="19"/>
    </location>
</feature>
<dbReference type="AlphaFoldDB" id="A0A9Q8Q737"/>
<feature type="chain" id="PRO_5040113349" evidence="1">
    <location>
        <begin position="20"/>
        <end position="113"/>
    </location>
</feature>
<evidence type="ECO:0000313" key="2">
    <source>
        <dbReference type="EMBL" id="UNI15039.1"/>
    </source>
</evidence>
<dbReference type="Proteomes" id="UP000829364">
    <property type="component" value="Chromosome 1"/>
</dbReference>
<reference evidence="2" key="1">
    <citation type="submission" date="2021-11" db="EMBL/GenBank/DDBJ databases">
        <title>Purpureocillium_takamizusanense_genome.</title>
        <authorList>
            <person name="Nguyen N.-H."/>
        </authorList>
    </citation>
    <scope>NUCLEOTIDE SEQUENCE</scope>
    <source>
        <strain evidence="2">PT3</strain>
    </source>
</reference>